<dbReference type="RefSeq" id="WP_099618645.1">
    <property type="nucleotide sequence ID" value="NZ_KZ319340.1"/>
</dbReference>
<dbReference type="FunFam" id="3.30.70.270:FF:000001">
    <property type="entry name" value="Diguanylate cyclase domain protein"/>
    <property type="match status" value="1"/>
</dbReference>
<proteinExistence type="predicted"/>
<dbReference type="AlphaFoldDB" id="A0A2G1VFC0"/>
<evidence type="ECO:0000256" key="3">
    <source>
        <dbReference type="ARBA" id="ARBA00034247"/>
    </source>
</evidence>
<evidence type="ECO:0000256" key="2">
    <source>
        <dbReference type="ARBA" id="ARBA00012528"/>
    </source>
</evidence>
<dbReference type="PROSITE" id="PS50887">
    <property type="entry name" value="GGDEF"/>
    <property type="match status" value="1"/>
</dbReference>
<comment type="catalytic activity">
    <reaction evidence="3">
        <text>2 GTP = 3',3'-c-di-GMP + 2 diphosphate</text>
        <dbReference type="Rhea" id="RHEA:24898"/>
        <dbReference type="ChEBI" id="CHEBI:33019"/>
        <dbReference type="ChEBI" id="CHEBI:37565"/>
        <dbReference type="ChEBI" id="CHEBI:58805"/>
        <dbReference type="EC" id="2.7.7.65"/>
    </reaction>
</comment>
<dbReference type="EC" id="2.7.7.65" evidence="2"/>
<accession>A0A2G1VFC0</accession>
<evidence type="ECO:0000313" key="7">
    <source>
        <dbReference type="Proteomes" id="UP000229044"/>
    </source>
</evidence>
<dbReference type="SMART" id="SM00267">
    <property type="entry name" value="GGDEF"/>
    <property type="match status" value="1"/>
</dbReference>
<dbReference type="SUPFAM" id="SSF55073">
    <property type="entry name" value="Nucleotide cyclase"/>
    <property type="match status" value="1"/>
</dbReference>
<keyword evidence="7" id="KW-1185">Reference proteome</keyword>
<keyword evidence="4" id="KW-0812">Transmembrane</keyword>
<feature type="domain" description="GGDEF" evidence="5">
    <location>
        <begin position="236"/>
        <end position="374"/>
    </location>
</feature>
<sequence length="377" mass="42099">MFYSPPVVPQKWQSAHEAHTQAVEQKFVVVAAWILLITVVVYQFSHDIRSFHSSNLLVTEFAIRMPVILVALTALSTHYFGKPRCSGRLLLQLLALSLMVMILALLLLHLKNGTNEFHQISNGLVISFFGASMLSVRGLRDWPLLFLLPIATFASLAVFLDIALEDVGPLVFDPLMMMVIGMIVMTALRHILTSEFLARQQLREVASTDPLTGLLTRRAMEPLMDHELQRAKRADVPFSLVLGDLDLFKRVNDTWGHDTGDLVLRETARRLKVALRHQDALCRWGGEELLVLLPDTPMEGAREVAEKLREVAEKLREAMIPAIDAHGQPITQTISLGVASFQTDDTVEAIVGRADEALYLAKRNGRNRVEVACRVTG</sequence>
<dbReference type="EMBL" id="NTFI01000003">
    <property type="protein sequence ID" value="PHQ25340.1"/>
    <property type="molecule type" value="Genomic_DNA"/>
</dbReference>
<feature type="transmembrane region" description="Helical" evidence="4">
    <location>
        <begin position="144"/>
        <end position="164"/>
    </location>
</feature>
<keyword evidence="4" id="KW-1133">Transmembrane helix</keyword>
<comment type="cofactor">
    <cofactor evidence="1">
        <name>Mg(2+)</name>
        <dbReference type="ChEBI" id="CHEBI:18420"/>
    </cofactor>
</comment>
<evidence type="ECO:0000313" key="6">
    <source>
        <dbReference type="EMBL" id="PHQ25340.1"/>
    </source>
</evidence>
<dbReference type="PANTHER" id="PTHR45138">
    <property type="entry name" value="REGULATORY COMPONENTS OF SENSORY TRANSDUCTION SYSTEM"/>
    <property type="match status" value="1"/>
</dbReference>
<dbReference type="PANTHER" id="PTHR45138:SF9">
    <property type="entry name" value="DIGUANYLATE CYCLASE DGCM-RELATED"/>
    <property type="match status" value="1"/>
</dbReference>
<keyword evidence="4" id="KW-0472">Membrane</keyword>
<feature type="transmembrane region" description="Helical" evidence="4">
    <location>
        <begin position="56"/>
        <end position="77"/>
    </location>
</feature>
<dbReference type="CDD" id="cd01949">
    <property type="entry name" value="GGDEF"/>
    <property type="match status" value="1"/>
</dbReference>
<evidence type="ECO:0000259" key="5">
    <source>
        <dbReference type="PROSITE" id="PS50887"/>
    </source>
</evidence>
<organism evidence="6 7">
    <name type="scientific">Marinobacter guineae</name>
    <dbReference type="NCBI Taxonomy" id="432303"/>
    <lineage>
        <taxon>Bacteria</taxon>
        <taxon>Pseudomonadati</taxon>
        <taxon>Pseudomonadota</taxon>
        <taxon>Gammaproteobacteria</taxon>
        <taxon>Pseudomonadales</taxon>
        <taxon>Marinobacteraceae</taxon>
        <taxon>Marinobacter</taxon>
    </lineage>
</organism>
<feature type="transmembrane region" description="Helical" evidence="4">
    <location>
        <begin position="27"/>
        <end position="44"/>
    </location>
</feature>
<dbReference type="InterPro" id="IPR050469">
    <property type="entry name" value="Diguanylate_Cyclase"/>
</dbReference>
<feature type="transmembrane region" description="Helical" evidence="4">
    <location>
        <begin position="170"/>
        <end position="192"/>
    </location>
</feature>
<feature type="transmembrane region" description="Helical" evidence="4">
    <location>
        <begin position="120"/>
        <end position="137"/>
    </location>
</feature>
<dbReference type="NCBIfam" id="TIGR00254">
    <property type="entry name" value="GGDEF"/>
    <property type="match status" value="1"/>
</dbReference>
<name>A0A2G1VFC0_9GAMM</name>
<comment type="caution">
    <text evidence="6">The sequence shown here is derived from an EMBL/GenBank/DDBJ whole genome shotgun (WGS) entry which is preliminary data.</text>
</comment>
<dbReference type="InterPro" id="IPR000160">
    <property type="entry name" value="GGDEF_dom"/>
</dbReference>
<dbReference type="InterPro" id="IPR029787">
    <property type="entry name" value="Nucleotide_cyclase"/>
</dbReference>
<evidence type="ECO:0000256" key="4">
    <source>
        <dbReference type="SAM" id="Phobius"/>
    </source>
</evidence>
<reference evidence="6 7" key="1">
    <citation type="submission" date="2017-09" db="EMBL/GenBank/DDBJ databases">
        <title>The draft genome sequences of Marinobacter guineae M3B.</title>
        <authorList>
            <person name="Cao J."/>
        </authorList>
    </citation>
    <scope>NUCLEOTIDE SEQUENCE [LARGE SCALE GENOMIC DNA]</scope>
    <source>
        <strain evidence="6 7">M3B</strain>
    </source>
</reference>
<dbReference type="Pfam" id="PF00990">
    <property type="entry name" value="GGDEF"/>
    <property type="match status" value="1"/>
</dbReference>
<dbReference type="GO" id="GO:0052621">
    <property type="term" value="F:diguanylate cyclase activity"/>
    <property type="evidence" value="ECO:0007669"/>
    <property type="project" value="UniProtKB-EC"/>
</dbReference>
<feature type="transmembrane region" description="Helical" evidence="4">
    <location>
        <begin position="89"/>
        <end position="108"/>
    </location>
</feature>
<evidence type="ECO:0000256" key="1">
    <source>
        <dbReference type="ARBA" id="ARBA00001946"/>
    </source>
</evidence>
<dbReference type="Proteomes" id="UP000229044">
    <property type="component" value="Unassembled WGS sequence"/>
</dbReference>
<protein>
    <recommendedName>
        <fullName evidence="2">diguanylate cyclase</fullName>
        <ecNumber evidence="2">2.7.7.65</ecNumber>
    </recommendedName>
</protein>
<dbReference type="OrthoDB" id="5496380at2"/>
<gene>
    <name evidence="6" type="ORF">CLH62_13455</name>
</gene>
<dbReference type="InterPro" id="IPR043128">
    <property type="entry name" value="Rev_trsase/Diguanyl_cyclase"/>
</dbReference>
<dbReference type="Gene3D" id="3.30.70.270">
    <property type="match status" value="1"/>
</dbReference>